<reference evidence="1 2" key="1">
    <citation type="journal article" date="2014" name="Genome Announc.">
        <title>Genome Sequence of Youngiibacter fragilis, the Type Strain of the Genus Youngiibacter.</title>
        <authorList>
            <person name="Wawrik C.B."/>
            <person name="Callaghan A.V."/>
            <person name="Stamps B.W."/>
            <person name="Wawrik B."/>
        </authorList>
    </citation>
    <scope>NUCLEOTIDE SEQUENCE [LARGE SCALE GENOMIC DNA]</scope>
    <source>
        <strain evidence="1 2">232.1</strain>
    </source>
</reference>
<dbReference type="Proteomes" id="UP000017747">
    <property type="component" value="Unassembled WGS sequence"/>
</dbReference>
<name>V7I7U9_9CLOT</name>
<sequence>MKSIIKAAAAVCLATVITGCNFQVPDKGKELLEKAETILNSAMDYSNSIIDKYKNEELLEGSDFARDFSEFSKKMEEMDLSAASEATQKKYAEFKAEMLTRYDDLLEELTDNKDFQTIKGKLIKFWEWADTKLDEIRNDI</sequence>
<evidence type="ECO:0000313" key="2">
    <source>
        <dbReference type="Proteomes" id="UP000017747"/>
    </source>
</evidence>
<proteinExistence type="predicted"/>
<dbReference type="PROSITE" id="PS51257">
    <property type="entry name" value="PROKAR_LIPOPROTEIN"/>
    <property type="match status" value="1"/>
</dbReference>
<organism evidence="1 2">
    <name type="scientific">Youngiibacter fragilis 232.1</name>
    <dbReference type="NCBI Taxonomy" id="994573"/>
    <lineage>
        <taxon>Bacteria</taxon>
        <taxon>Bacillati</taxon>
        <taxon>Bacillota</taxon>
        <taxon>Clostridia</taxon>
        <taxon>Eubacteriales</taxon>
        <taxon>Clostridiaceae</taxon>
        <taxon>Youngiibacter</taxon>
    </lineage>
</organism>
<accession>V7I7U9</accession>
<gene>
    <name evidence="1" type="ORF">T472_0207355</name>
</gene>
<dbReference type="EMBL" id="AXUN02000135">
    <property type="protein sequence ID" value="ETA81314.1"/>
    <property type="molecule type" value="Genomic_DNA"/>
</dbReference>
<dbReference type="RefSeq" id="WP_023389163.1">
    <property type="nucleotide sequence ID" value="NZ_AXUN02000135.1"/>
</dbReference>
<protein>
    <submittedName>
        <fullName evidence="1">Uncharacterized protein</fullName>
    </submittedName>
</protein>
<evidence type="ECO:0000313" key="1">
    <source>
        <dbReference type="EMBL" id="ETA81314.1"/>
    </source>
</evidence>
<dbReference type="AlphaFoldDB" id="V7I7U9"/>
<keyword evidence="2" id="KW-1185">Reference proteome</keyword>
<dbReference type="STRING" id="994573.T472_0207355"/>
<comment type="caution">
    <text evidence="1">The sequence shown here is derived from an EMBL/GenBank/DDBJ whole genome shotgun (WGS) entry which is preliminary data.</text>
</comment>